<reference evidence="1 2" key="1">
    <citation type="submission" date="2020-08" db="EMBL/GenBank/DDBJ databases">
        <title>A Genomic Blueprint of the Chicken Gut Microbiome.</title>
        <authorList>
            <person name="Gilroy R."/>
            <person name="Ravi A."/>
            <person name="Getino M."/>
            <person name="Pursley I."/>
            <person name="Horton D.L."/>
            <person name="Alikhan N.-F."/>
            <person name="Baker D."/>
            <person name="Gharbi K."/>
            <person name="Hall N."/>
            <person name="Watson M."/>
            <person name="Adriaenssens E.M."/>
            <person name="Foster-Nyarko E."/>
            <person name="Jarju S."/>
            <person name="Secka A."/>
            <person name="Antonio M."/>
            <person name="Oren A."/>
            <person name="Chaudhuri R."/>
            <person name="La Ragione R.M."/>
            <person name="Hildebrand F."/>
            <person name="Pallen M.J."/>
        </authorList>
    </citation>
    <scope>NUCLEOTIDE SEQUENCE [LARGE SCALE GENOMIC DNA]</scope>
    <source>
        <strain evidence="1 2">Sa2CVA6</strain>
    </source>
</reference>
<keyword evidence="2" id="KW-1185">Reference proteome</keyword>
<name>A0ABR8S794_9BURK</name>
<dbReference type="RefSeq" id="WP_191721739.1">
    <property type="nucleotide sequence ID" value="NZ_JACSQK010000001.1"/>
</dbReference>
<dbReference type="Proteomes" id="UP000634919">
    <property type="component" value="Unassembled WGS sequence"/>
</dbReference>
<accession>A0ABR8S794</accession>
<comment type="caution">
    <text evidence="1">The sequence shown here is derived from an EMBL/GenBank/DDBJ whole genome shotgun (WGS) entry which is preliminary data.</text>
</comment>
<evidence type="ECO:0000313" key="1">
    <source>
        <dbReference type="EMBL" id="MBD7959345.1"/>
    </source>
</evidence>
<evidence type="ECO:0000313" key="2">
    <source>
        <dbReference type="Proteomes" id="UP000634919"/>
    </source>
</evidence>
<sequence length="205" mass="23244">MLEAAQTERLHRIEGFADLWVDACLRNEEGDLVFLSFYGRDASAMQFISSLELGKQDGGITDFNLVDALGKRQLVYAGAVERLGKHSGRLPKQNLFGPLSHLWIYDKRLQEIDKVNRIAWVIDQQLDAQVLEQCAWAMVKSLCPVALLDDWRQPLMSWGYAQGAISELGQGRYPRIGSVRALRVSITDHFLRFVSQLVRERVLVG</sequence>
<dbReference type="EMBL" id="JACSQK010000001">
    <property type="protein sequence ID" value="MBD7959345.1"/>
    <property type="molecule type" value="Genomic_DNA"/>
</dbReference>
<proteinExistence type="predicted"/>
<gene>
    <name evidence="1" type="ORF">H9646_02535</name>
</gene>
<organism evidence="1 2">
    <name type="scientific">Comamonas avium</name>
    <dbReference type="NCBI Taxonomy" id="2762231"/>
    <lineage>
        <taxon>Bacteria</taxon>
        <taxon>Pseudomonadati</taxon>
        <taxon>Pseudomonadota</taxon>
        <taxon>Betaproteobacteria</taxon>
        <taxon>Burkholderiales</taxon>
        <taxon>Comamonadaceae</taxon>
        <taxon>Comamonas</taxon>
    </lineage>
</organism>
<protein>
    <submittedName>
        <fullName evidence="1">Uncharacterized protein</fullName>
    </submittedName>
</protein>